<evidence type="ECO:0000259" key="7">
    <source>
        <dbReference type="Pfam" id="PF00808"/>
    </source>
</evidence>
<dbReference type="GO" id="GO:0001228">
    <property type="term" value="F:DNA-binding transcription activator activity, RNA polymerase II-specific"/>
    <property type="evidence" value="ECO:0007669"/>
    <property type="project" value="InterPro"/>
</dbReference>
<dbReference type="AlphaFoldDB" id="A0A9Q0GGU7"/>
<keyword evidence="9" id="KW-1185">Reference proteome</keyword>
<dbReference type="SUPFAM" id="SSF47113">
    <property type="entry name" value="Histone-fold"/>
    <property type="match status" value="1"/>
</dbReference>
<feature type="region of interest" description="Disordered" evidence="6">
    <location>
        <begin position="1"/>
        <end position="54"/>
    </location>
</feature>
<dbReference type="InterPro" id="IPR009072">
    <property type="entry name" value="Histone-fold"/>
</dbReference>
<dbReference type="InterPro" id="IPR003958">
    <property type="entry name" value="CBFA_NFYB_domain"/>
</dbReference>
<keyword evidence="2" id="KW-0805">Transcription regulation</keyword>
<keyword evidence="3" id="KW-0238">DNA-binding</keyword>
<sequence length="254" mass="28358">MEDENHGNGTNGPTRGSPDSPCLKSSGSSNQNTNNNNTTTTNNNNNNNNNNKEQDRFLPIANVGRIMKKVIPGNGKISKDAKETVQECVSEFISFVTGEASDKCQREKRKTINGDDIIWAITTLDRRAEQSSSRHLLISNNSNMFVSWRQKCLLFTLLLTFIVLSQGSRLPKQYWEQMLPKKLPAPSSSPSKGTNVINRSSSTMMKADRSLPSSDGKDGVIDAEVKMEDDPSRLEFCDFYLRNVDPDDEAEIYN</sequence>
<evidence type="ECO:0000256" key="6">
    <source>
        <dbReference type="SAM" id="MobiDB-lite"/>
    </source>
</evidence>
<evidence type="ECO:0000256" key="5">
    <source>
        <dbReference type="ARBA" id="ARBA00023163"/>
    </source>
</evidence>
<feature type="compositionally biased region" description="Polar residues" evidence="6">
    <location>
        <begin position="193"/>
        <end position="204"/>
    </location>
</feature>
<comment type="similarity">
    <text evidence="1">Belongs to the NFYB/HAP3 subunit family.</text>
</comment>
<evidence type="ECO:0000313" key="8">
    <source>
        <dbReference type="EMBL" id="KAJ4848542.1"/>
    </source>
</evidence>
<dbReference type="GO" id="GO:0046982">
    <property type="term" value="F:protein heterodimerization activity"/>
    <property type="evidence" value="ECO:0007669"/>
    <property type="project" value="InterPro"/>
</dbReference>
<keyword evidence="4" id="KW-0010">Activator</keyword>
<evidence type="ECO:0000256" key="3">
    <source>
        <dbReference type="ARBA" id="ARBA00023125"/>
    </source>
</evidence>
<feature type="domain" description="Transcription factor CBF/NF-Y/archaeal histone" evidence="7">
    <location>
        <begin position="57"/>
        <end position="121"/>
    </location>
</feature>
<dbReference type="GO" id="GO:0000978">
    <property type="term" value="F:RNA polymerase II cis-regulatory region sequence-specific DNA binding"/>
    <property type="evidence" value="ECO:0007669"/>
    <property type="project" value="TreeGrafter"/>
</dbReference>
<accession>A0A9Q0GGU7</accession>
<dbReference type="Proteomes" id="UP001141552">
    <property type="component" value="Unassembled WGS sequence"/>
</dbReference>
<dbReference type="CDD" id="cd22907">
    <property type="entry name" value="HFD_NFYB"/>
    <property type="match status" value="1"/>
</dbReference>
<feature type="region of interest" description="Disordered" evidence="6">
    <location>
        <begin position="181"/>
        <end position="226"/>
    </location>
</feature>
<reference evidence="8" key="2">
    <citation type="journal article" date="2023" name="Plants (Basel)">
        <title>Annotation of the Turnera subulata (Passifloraceae) Draft Genome Reveals the S-Locus Evolved after the Divergence of Turneroideae from Passifloroideae in a Stepwise Manner.</title>
        <authorList>
            <person name="Henning P.M."/>
            <person name="Roalson E.H."/>
            <person name="Mir W."/>
            <person name="McCubbin A.G."/>
            <person name="Shore J.S."/>
        </authorList>
    </citation>
    <scope>NUCLEOTIDE SEQUENCE</scope>
    <source>
        <strain evidence="8">F60SS</strain>
    </source>
</reference>
<dbReference type="PANTHER" id="PTHR11064:SF122">
    <property type="entry name" value="NUCLEAR TRANSCRIPTION FACTOR Y SUBUNIT B-7"/>
    <property type="match status" value="1"/>
</dbReference>
<dbReference type="Gene3D" id="1.10.20.10">
    <property type="entry name" value="Histone, subunit A"/>
    <property type="match status" value="1"/>
</dbReference>
<dbReference type="PROSITE" id="PS00685">
    <property type="entry name" value="NFYB_HAP3"/>
    <property type="match status" value="1"/>
</dbReference>
<evidence type="ECO:0000256" key="1">
    <source>
        <dbReference type="ARBA" id="ARBA00009053"/>
    </source>
</evidence>
<dbReference type="EMBL" id="JAKUCV010000881">
    <property type="protein sequence ID" value="KAJ4848542.1"/>
    <property type="molecule type" value="Genomic_DNA"/>
</dbReference>
<evidence type="ECO:0000256" key="4">
    <source>
        <dbReference type="ARBA" id="ARBA00023159"/>
    </source>
</evidence>
<organism evidence="8 9">
    <name type="scientific">Turnera subulata</name>
    <dbReference type="NCBI Taxonomy" id="218843"/>
    <lineage>
        <taxon>Eukaryota</taxon>
        <taxon>Viridiplantae</taxon>
        <taxon>Streptophyta</taxon>
        <taxon>Embryophyta</taxon>
        <taxon>Tracheophyta</taxon>
        <taxon>Spermatophyta</taxon>
        <taxon>Magnoliopsida</taxon>
        <taxon>eudicotyledons</taxon>
        <taxon>Gunneridae</taxon>
        <taxon>Pentapetalae</taxon>
        <taxon>rosids</taxon>
        <taxon>fabids</taxon>
        <taxon>Malpighiales</taxon>
        <taxon>Passifloraceae</taxon>
        <taxon>Turnera</taxon>
    </lineage>
</organism>
<evidence type="ECO:0000256" key="2">
    <source>
        <dbReference type="ARBA" id="ARBA00023015"/>
    </source>
</evidence>
<feature type="compositionally biased region" description="Low complexity" evidence="6">
    <location>
        <begin position="32"/>
        <end position="51"/>
    </location>
</feature>
<gene>
    <name evidence="8" type="ORF">Tsubulata_048855</name>
</gene>
<dbReference type="PRINTS" id="PR00615">
    <property type="entry name" value="CCAATSUBUNTA"/>
</dbReference>
<name>A0A9Q0GGU7_9ROSI</name>
<protein>
    <recommendedName>
        <fullName evidence="7">Transcription factor CBF/NF-Y/archaeal histone domain-containing protein</fullName>
    </recommendedName>
</protein>
<reference evidence="8" key="1">
    <citation type="submission" date="2022-02" db="EMBL/GenBank/DDBJ databases">
        <authorList>
            <person name="Henning P.M."/>
            <person name="McCubbin A.G."/>
            <person name="Shore J.S."/>
        </authorList>
    </citation>
    <scope>NUCLEOTIDE SEQUENCE</scope>
    <source>
        <strain evidence="8">F60SS</strain>
        <tissue evidence="8">Leaves</tissue>
    </source>
</reference>
<dbReference type="InterPro" id="IPR027113">
    <property type="entry name" value="Transc_fact_NFYB/HAP3"/>
</dbReference>
<dbReference type="GO" id="GO:0016602">
    <property type="term" value="C:CCAAT-binding factor complex"/>
    <property type="evidence" value="ECO:0007669"/>
    <property type="project" value="InterPro"/>
</dbReference>
<feature type="compositionally biased region" description="Low complexity" evidence="6">
    <location>
        <begin position="181"/>
        <end position="192"/>
    </location>
</feature>
<feature type="compositionally biased region" description="Basic and acidic residues" evidence="6">
    <location>
        <begin position="215"/>
        <end position="226"/>
    </location>
</feature>
<dbReference type="Pfam" id="PF00808">
    <property type="entry name" value="CBFD_NFYB_HMF"/>
    <property type="match status" value="1"/>
</dbReference>
<dbReference type="PANTHER" id="PTHR11064">
    <property type="entry name" value="CCAAT-BINDING TRANSCRIPTION FACTOR-RELATED"/>
    <property type="match status" value="1"/>
</dbReference>
<dbReference type="OrthoDB" id="386949at2759"/>
<proteinExistence type="inferred from homology"/>
<dbReference type="InterPro" id="IPR003956">
    <property type="entry name" value="Transcrpt_fac_NFYB/HAP3_CS"/>
</dbReference>
<keyword evidence="5" id="KW-0804">Transcription</keyword>
<comment type="caution">
    <text evidence="8">The sequence shown here is derived from an EMBL/GenBank/DDBJ whole genome shotgun (WGS) entry which is preliminary data.</text>
</comment>
<evidence type="ECO:0000313" key="9">
    <source>
        <dbReference type="Proteomes" id="UP001141552"/>
    </source>
</evidence>